<evidence type="ECO:0000256" key="2">
    <source>
        <dbReference type="ARBA" id="ARBA00022490"/>
    </source>
</evidence>
<evidence type="ECO:0000256" key="10">
    <source>
        <dbReference type="PROSITE-ProRule" id="PRU00706"/>
    </source>
</evidence>
<dbReference type="PROSITE" id="PS00469">
    <property type="entry name" value="NDPK"/>
    <property type="match status" value="1"/>
</dbReference>
<evidence type="ECO:0000259" key="13">
    <source>
        <dbReference type="SMART" id="SM00562"/>
    </source>
</evidence>
<evidence type="ECO:0000313" key="15">
    <source>
        <dbReference type="Proteomes" id="UP001458880"/>
    </source>
</evidence>
<keyword evidence="9" id="KW-0546">Nucleotide metabolism</keyword>
<evidence type="ECO:0000256" key="7">
    <source>
        <dbReference type="ARBA" id="ARBA00022840"/>
    </source>
</evidence>
<evidence type="ECO:0000256" key="8">
    <source>
        <dbReference type="ARBA" id="ARBA00022842"/>
    </source>
</evidence>
<keyword evidence="15" id="KW-1185">Reference proteome</keyword>
<evidence type="ECO:0000256" key="6">
    <source>
        <dbReference type="ARBA" id="ARBA00022777"/>
    </source>
</evidence>
<dbReference type="GO" id="GO:0004550">
    <property type="term" value="F:nucleoside diphosphate kinase activity"/>
    <property type="evidence" value="ECO:0007669"/>
    <property type="project" value="UniProtKB-EC"/>
</dbReference>
<evidence type="ECO:0000256" key="5">
    <source>
        <dbReference type="ARBA" id="ARBA00022741"/>
    </source>
</evidence>
<feature type="domain" description="Nucleoside diphosphate kinase-like" evidence="13">
    <location>
        <begin position="4"/>
        <end position="152"/>
    </location>
</feature>
<feature type="active site" description="Pros-phosphohistidine intermediate" evidence="10">
    <location>
        <position position="129"/>
    </location>
</feature>
<dbReference type="PRINTS" id="PR01243">
    <property type="entry name" value="NUCDPKINASE"/>
</dbReference>
<dbReference type="SUPFAM" id="SSF54919">
    <property type="entry name" value="Nucleoside diphosphate kinase, NDK"/>
    <property type="match status" value="1"/>
</dbReference>
<evidence type="ECO:0000313" key="14">
    <source>
        <dbReference type="EMBL" id="KAK9711562.1"/>
    </source>
</evidence>
<comment type="caution">
    <text evidence="14">The sequence shown here is derived from an EMBL/GenBank/DDBJ whole genome shotgun (WGS) entry which is preliminary data.</text>
</comment>
<keyword evidence="6 12" id="KW-0418">Kinase</keyword>
<feature type="binding site" evidence="10">
    <location>
        <position position="96"/>
    </location>
    <ligand>
        <name>ATP</name>
        <dbReference type="ChEBI" id="CHEBI:30616"/>
    </ligand>
</feature>
<dbReference type="SMART" id="SM00562">
    <property type="entry name" value="NDK"/>
    <property type="match status" value="1"/>
</dbReference>
<dbReference type="GO" id="GO:0006228">
    <property type="term" value="P:UTP biosynthetic process"/>
    <property type="evidence" value="ECO:0007669"/>
    <property type="project" value="InterPro"/>
</dbReference>
<dbReference type="GO" id="GO:0005524">
    <property type="term" value="F:ATP binding"/>
    <property type="evidence" value="ECO:0007669"/>
    <property type="project" value="UniProtKB-KW"/>
</dbReference>
<dbReference type="InterPro" id="IPR001564">
    <property type="entry name" value="Nucleoside_diP_kinase"/>
</dbReference>
<sequence>MSKLQLTLAILKPHLVANPLAVKDIRNLILNNNFKIIKWRRHNLTLEDAEKFYSEHKTKFFYNRLVTFMTSGASEMYILARENAISERENAISEWRKLMGPTKVFKTQFEVPTSIRGIYGYSDTRNATHGSDSEESAKREIAIFFPEFDYESWFYKEERCFREDNIEFLNDLFLHRIKNLRTAGRI</sequence>
<feature type="binding site" evidence="10">
    <location>
        <position position="102"/>
    </location>
    <ligand>
        <name>ATP</name>
        <dbReference type="ChEBI" id="CHEBI:30616"/>
    </ligand>
</feature>
<evidence type="ECO:0000256" key="12">
    <source>
        <dbReference type="RuleBase" id="RU004013"/>
    </source>
</evidence>
<dbReference type="Gene3D" id="3.30.70.141">
    <property type="entry name" value="Nucleoside diphosphate kinase-like domain"/>
    <property type="match status" value="1"/>
</dbReference>
<evidence type="ECO:0000256" key="1">
    <source>
        <dbReference type="ARBA" id="ARBA00008142"/>
    </source>
</evidence>
<evidence type="ECO:0000256" key="4">
    <source>
        <dbReference type="ARBA" id="ARBA00022723"/>
    </source>
</evidence>
<dbReference type="EMBL" id="JASPKY010000278">
    <property type="protein sequence ID" value="KAK9711562.1"/>
    <property type="molecule type" value="Genomic_DNA"/>
</dbReference>
<feature type="binding site" evidence="10">
    <location>
        <position position="116"/>
    </location>
    <ligand>
        <name>ATP</name>
        <dbReference type="ChEBI" id="CHEBI:30616"/>
    </ligand>
</feature>
<dbReference type="PANTHER" id="PTHR46161:SF3">
    <property type="entry name" value="NUCLEOSIDE DIPHOSPHATE KINASE DDB_G0292928-RELATED"/>
    <property type="match status" value="1"/>
</dbReference>
<keyword evidence="7 12" id="KW-0067">ATP-binding</keyword>
<dbReference type="GO" id="GO:0046872">
    <property type="term" value="F:metal ion binding"/>
    <property type="evidence" value="ECO:0007669"/>
    <property type="project" value="UniProtKB-KW"/>
</dbReference>
<reference evidence="14 15" key="1">
    <citation type="journal article" date="2024" name="BMC Genomics">
        <title>De novo assembly and annotation of Popillia japonica's genome with initial clues to its potential as an invasive pest.</title>
        <authorList>
            <person name="Cucini C."/>
            <person name="Boschi S."/>
            <person name="Funari R."/>
            <person name="Cardaioli E."/>
            <person name="Iannotti N."/>
            <person name="Marturano G."/>
            <person name="Paoli F."/>
            <person name="Bruttini M."/>
            <person name="Carapelli A."/>
            <person name="Frati F."/>
            <person name="Nardi F."/>
        </authorList>
    </citation>
    <scope>NUCLEOTIDE SEQUENCE [LARGE SCALE GENOMIC DNA]</scope>
    <source>
        <strain evidence="14">DMR45628</strain>
    </source>
</reference>
<organism evidence="14 15">
    <name type="scientific">Popillia japonica</name>
    <name type="common">Japanese beetle</name>
    <dbReference type="NCBI Taxonomy" id="7064"/>
    <lineage>
        <taxon>Eukaryota</taxon>
        <taxon>Metazoa</taxon>
        <taxon>Ecdysozoa</taxon>
        <taxon>Arthropoda</taxon>
        <taxon>Hexapoda</taxon>
        <taxon>Insecta</taxon>
        <taxon>Pterygota</taxon>
        <taxon>Neoptera</taxon>
        <taxon>Endopterygota</taxon>
        <taxon>Coleoptera</taxon>
        <taxon>Polyphaga</taxon>
        <taxon>Scarabaeiformia</taxon>
        <taxon>Scarabaeidae</taxon>
        <taxon>Rutelinae</taxon>
        <taxon>Popillia</taxon>
    </lineage>
</organism>
<evidence type="ECO:0000256" key="11">
    <source>
        <dbReference type="RuleBase" id="RU004011"/>
    </source>
</evidence>
<keyword evidence="8" id="KW-0460">Magnesium</keyword>
<feature type="binding site" evidence="10">
    <location>
        <position position="126"/>
    </location>
    <ligand>
        <name>ATP</name>
        <dbReference type="ChEBI" id="CHEBI:30616"/>
    </ligand>
</feature>
<dbReference type="AlphaFoldDB" id="A0AAW1K084"/>
<dbReference type="InterPro" id="IPR036850">
    <property type="entry name" value="NDK-like_dom_sf"/>
</dbReference>
<dbReference type="PANTHER" id="PTHR46161">
    <property type="entry name" value="NUCLEOSIDE DIPHOSPHATE KINASE"/>
    <property type="match status" value="1"/>
</dbReference>
<keyword evidence="3 12" id="KW-0808">Transferase</keyword>
<dbReference type="Proteomes" id="UP001458880">
    <property type="component" value="Unassembled WGS sequence"/>
</dbReference>
<keyword evidence="4" id="KW-0479">Metal-binding</keyword>
<comment type="similarity">
    <text evidence="1 10 11">Belongs to the NDK family.</text>
</comment>
<gene>
    <name evidence="14" type="ORF">QE152_g25404</name>
</gene>
<evidence type="ECO:0000256" key="9">
    <source>
        <dbReference type="ARBA" id="ARBA00023080"/>
    </source>
</evidence>
<keyword evidence="5 12" id="KW-0547">Nucleotide-binding</keyword>
<dbReference type="GO" id="GO:0006241">
    <property type="term" value="P:CTP biosynthetic process"/>
    <property type="evidence" value="ECO:0007669"/>
    <property type="project" value="InterPro"/>
</dbReference>
<feature type="binding site" evidence="10">
    <location>
        <position position="61"/>
    </location>
    <ligand>
        <name>ATP</name>
        <dbReference type="ChEBI" id="CHEBI:30616"/>
    </ligand>
</feature>
<feature type="binding site" evidence="10">
    <location>
        <position position="12"/>
    </location>
    <ligand>
        <name>ATP</name>
        <dbReference type="ChEBI" id="CHEBI:30616"/>
    </ligand>
</feature>
<dbReference type="EC" id="2.7.4.6" evidence="12"/>
<dbReference type="GO" id="GO:0006183">
    <property type="term" value="P:GTP biosynthetic process"/>
    <property type="evidence" value="ECO:0007669"/>
    <property type="project" value="InterPro"/>
</dbReference>
<keyword evidence="2" id="KW-0963">Cytoplasm</keyword>
<proteinExistence type="inferred from homology"/>
<protein>
    <recommendedName>
        <fullName evidence="12">Nucleoside diphosphate kinase</fullName>
        <ecNumber evidence="12">2.7.4.6</ecNumber>
    </recommendedName>
</protein>
<comment type="catalytic activity">
    <reaction evidence="12">
        <text>a 2'-deoxyribonucleoside 5'-diphosphate + ATP = a 2'-deoxyribonucleoside 5'-triphosphate + ADP</text>
        <dbReference type="Rhea" id="RHEA:44640"/>
        <dbReference type="ChEBI" id="CHEBI:30616"/>
        <dbReference type="ChEBI" id="CHEBI:61560"/>
        <dbReference type="ChEBI" id="CHEBI:73316"/>
        <dbReference type="ChEBI" id="CHEBI:456216"/>
        <dbReference type="EC" id="2.7.4.6"/>
    </reaction>
</comment>
<dbReference type="InterPro" id="IPR023005">
    <property type="entry name" value="Nucleoside_diP_kinase_AS"/>
</dbReference>
<dbReference type="InterPro" id="IPR034907">
    <property type="entry name" value="NDK-like_dom"/>
</dbReference>
<accession>A0AAW1K084</accession>
<dbReference type="Pfam" id="PF00334">
    <property type="entry name" value="NDK"/>
    <property type="match status" value="1"/>
</dbReference>
<dbReference type="PROSITE" id="PS51374">
    <property type="entry name" value="NDPK_LIKE"/>
    <property type="match status" value="1"/>
</dbReference>
<name>A0AAW1K084_POPJA</name>
<evidence type="ECO:0000256" key="3">
    <source>
        <dbReference type="ARBA" id="ARBA00022679"/>
    </source>
</evidence>